<dbReference type="PANTHER" id="PTHR12243">
    <property type="entry name" value="MADF DOMAIN TRANSCRIPTION FACTOR"/>
    <property type="match status" value="1"/>
</dbReference>
<evidence type="ECO:0000313" key="6">
    <source>
        <dbReference type="Proteomes" id="UP001566132"/>
    </source>
</evidence>
<dbReference type="SMART" id="SM00595">
    <property type="entry name" value="MADF"/>
    <property type="match status" value="1"/>
</dbReference>
<dbReference type="GO" id="GO:0005634">
    <property type="term" value="C:nucleus"/>
    <property type="evidence" value="ECO:0007669"/>
    <property type="project" value="UniProtKB-SubCell"/>
</dbReference>
<dbReference type="PROSITE" id="PS50090">
    <property type="entry name" value="MYB_LIKE"/>
    <property type="match status" value="1"/>
</dbReference>
<dbReference type="EMBL" id="JBDJPC010000001">
    <property type="protein sequence ID" value="KAL1516155.1"/>
    <property type="molecule type" value="Genomic_DNA"/>
</dbReference>
<dbReference type="Gene3D" id="1.10.10.60">
    <property type="entry name" value="Homeodomain-like"/>
    <property type="match status" value="1"/>
</dbReference>
<dbReference type="Proteomes" id="UP001566132">
    <property type="component" value="Unassembled WGS sequence"/>
</dbReference>
<protein>
    <recommendedName>
        <fullName evidence="7">MADF domain-containing protein</fullName>
    </recommendedName>
</protein>
<dbReference type="AlphaFoldDB" id="A0ABD1FAX3"/>
<feature type="domain" description="BESS" evidence="4">
    <location>
        <begin position="223"/>
        <end position="262"/>
    </location>
</feature>
<dbReference type="Pfam" id="PF02944">
    <property type="entry name" value="BESS"/>
    <property type="match status" value="1"/>
</dbReference>
<dbReference type="InterPro" id="IPR006578">
    <property type="entry name" value="MADF-dom"/>
</dbReference>
<sequence>MARFSSNDDEILIEEIRKYPSLYNLEDENYKNFVIKENGWKNVAASLGKNVDDCKKRWRSVRDTYFRNKKKQKLGTGSSSLDKPIKWALYNQLSFLDKIKHDRRSKNTLDEEENLFSSQHESDFENVVSNKSILDDPDSDVHLNPATPSTSMSSTKITNTNSVEDWESLSGSRCCTPTLKSKVKRSQTRGLNTSSIAEFNARAQRRMELLEAIHNKTQRTETEDDVDLFMKSISYTVKKLPPAQITEAKIGILTLVSNLQTKAIQTSESPFWKIFPSISTLQFNFF</sequence>
<proteinExistence type="predicted"/>
<evidence type="ECO:0000259" key="2">
    <source>
        <dbReference type="PROSITE" id="PS50090"/>
    </source>
</evidence>
<dbReference type="PROSITE" id="PS51031">
    <property type="entry name" value="BESS"/>
    <property type="match status" value="1"/>
</dbReference>
<dbReference type="InterPro" id="IPR004210">
    <property type="entry name" value="BESS_motif"/>
</dbReference>
<comment type="subcellular location">
    <subcellularLocation>
        <location evidence="1">Nucleus</location>
    </subcellularLocation>
</comment>
<dbReference type="InterPro" id="IPR039353">
    <property type="entry name" value="TF_Adf1"/>
</dbReference>
<evidence type="ECO:0000259" key="4">
    <source>
        <dbReference type="PROSITE" id="PS51031"/>
    </source>
</evidence>
<evidence type="ECO:0000313" key="5">
    <source>
        <dbReference type="EMBL" id="KAL1516155.1"/>
    </source>
</evidence>
<dbReference type="InterPro" id="IPR001005">
    <property type="entry name" value="SANT/Myb"/>
</dbReference>
<evidence type="ECO:0008006" key="7">
    <source>
        <dbReference type="Google" id="ProtNLM"/>
    </source>
</evidence>
<comment type="caution">
    <text evidence="5">The sequence shown here is derived from an EMBL/GenBank/DDBJ whole genome shotgun (WGS) entry which is preliminary data.</text>
</comment>
<organism evidence="5 6">
    <name type="scientific">Hypothenemus hampei</name>
    <name type="common">Coffee berry borer</name>
    <dbReference type="NCBI Taxonomy" id="57062"/>
    <lineage>
        <taxon>Eukaryota</taxon>
        <taxon>Metazoa</taxon>
        <taxon>Ecdysozoa</taxon>
        <taxon>Arthropoda</taxon>
        <taxon>Hexapoda</taxon>
        <taxon>Insecta</taxon>
        <taxon>Pterygota</taxon>
        <taxon>Neoptera</taxon>
        <taxon>Endopterygota</taxon>
        <taxon>Coleoptera</taxon>
        <taxon>Polyphaga</taxon>
        <taxon>Cucujiformia</taxon>
        <taxon>Curculionidae</taxon>
        <taxon>Scolytinae</taxon>
        <taxon>Hypothenemus</taxon>
    </lineage>
</organism>
<name>A0ABD1FAX3_HYPHA</name>
<gene>
    <name evidence="5" type="ORF">ABEB36_000074</name>
</gene>
<evidence type="ECO:0000259" key="3">
    <source>
        <dbReference type="PROSITE" id="PS51029"/>
    </source>
</evidence>
<keyword evidence="6" id="KW-1185">Reference proteome</keyword>
<dbReference type="Pfam" id="PF10545">
    <property type="entry name" value="MADF_DNA_bdg"/>
    <property type="match status" value="1"/>
</dbReference>
<feature type="domain" description="Myb-like" evidence="2">
    <location>
        <begin position="1"/>
        <end position="62"/>
    </location>
</feature>
<dbReference type="PANTHER" id="PTHR12243:SF60">
    <property type="entry name" value="SI:CH211-15D5.12-RELATED"/>
    <property type="match status" value="1"/>
</dbReference>
<reference evidence="5 6" key="1">
    <citation type="submission" date="2024-05" db="EMBL/GenBank/DDBJ databases">
        <title>Genetic variation in Jamaican populations of the coffee berry borer (Hypothenemus hampei).</title>
        <authorList>
            <person name="Errbii M."/>
            <person name="Myrie A."/>
        </authorList>
    </citation>
    <scope>NUCLEOTIDE SEQUENCE [LARGE SCALE GENOMIC DNA]</scope>
    <source>
        <strain evidence="5">JA-Hopewell-2020-01-JO</strain>
        <tissue evidence="5">Whole body</tissue>
    </source>
</reference>
<evidence type="ECO:0000256" key="1">
    <source>
        <dbReference type="PROSITE-ProRule" id="PRU00371"/>
    </source>
</evidence>
<feature type="domain" description="MADF" evidence="3">
    <location>
        <begin position="11"/>
        <end position="101"/>
    </location>
</feature>
<keyword evidence="1" id="KW-0539">Nucleus</keyword>
<accession>A0ABD1FAX3</accession>
<dbReference type="PROSITE" id="PS51029">
    <property type="entry name" value="MADF"/>
    <property type="match status" value="1"/>
</dbReference>